<dbReference type="SUPFAM" id="SSF52540">
    <property type="entry name" value="P-loop containing nucleoside triphosphate hydrolases"/>
    <property type="match status" value="1"/>
</dbReference>
<feature type="region of interest" description="Disordered" evidence="1">
    <location>
        <begin position="693"/>
        <end position="714"/>
    </location>
</feature>
<protein>
    <recommendedName>
        <fullName evidence="4">Dynamin family protein</fullName>
    </recommendedName>
</protein>
<comment type="caution">
    <text evidence="2">The sequence shown here is derived from an EMBL/GenBank/DDBJ whole genome shotgun (WGS) entry which is preliminary data.</text>
</comment>
<proteinExistence type="predicted"/>
<dbReference type="Gene3D" id="3.40.50.300">
    <property type="entry name" value="P-loop containing nucleotide triphosphate hydrolases"/>
    <property type="match status" value="1"/>
</dbReference>
<dbReference type="EMBL" id="JACHJS010000001">
    <property type="protein sequence ID" value="MBB4966470.1"/>
    <property type="molecule type" value="Genomic_DNA"/>
</dbReference>
<evidence type="ECO:0000256" key="1">
    <source>
        <dbReference type="SAM" id="MobiDB-lite"/>
    </source>
</evidence>
<dbReference type="RefSeq" id="WP_184670473.1">
    <property type="nucleotide sequence ID" value="NZ_BAABAI010000024.1"/>
</dbReference>
<keyword evidence="3" id="KW-1185">Reference proteome</keyword>
<dbReference type="AlphaFoldDB" id="A0A7W7WWL5"/>
<evidence type="ECO:0000313" key="3">
    <source>
        <dbReference type="Proteomes" id="UP000542674"/>
    </source>
</evidence>
<gene>
    <name evidence="2" type="ORF">F4559_003829</name>
</gene>
<accession>A0A7W7WWL5</accession>
<reference evidence="2 3" key="1">
    <citation type="submission" date="2020-08" db="EMBL/GenBank/DDBJ databases">
        <title>Sequencing the genomes of 1000 actinobacteria strains.</title>
        <authorList>
            <person name="Klenk H.-P."/>
        </authorList>
    </citation>
    <scope>NUCLEOTIDE SEQUENCE [LARGE SCALE GENOMIC DNA]</scope>
    <source>
        <strain evidence="2 3">DSM 45084</strain>
    </source>
</reference>
<dbReference type="Proteomes" id="UP000542674">
    <property type="component" value="Unassembled WGS sequence"/>
</dbReference>
<name>A0A7W7WWL5_9PSEU</name>
<evidence type="ECO:0008006" key="4">
    <source>
        <dbReference type="Google" id="ProtNLM"/>
    </source>
</evidence>
<dbReference type="InterPro" id="IPR027417">
    <property type="entry name" value="P-loop_NTPase"/>
</dbReference>
<evidence type="ECO:0000313" key="2">
    <source>
        <dbReference type="EMBL" id="MBB4966470.1"/>
    </source>
</evidence>
<organism evidence="2 3">
    <name type="scientific">Saccharothrix violaceirubra</name>
    <dbReference type="NCBI Taxonomy" id="413306"/>
    <lineage>
        <taxon>Bacteria</taxon>
        <taxon>Bacillati</taxon>
        <taxon>Actinomycetota</taxon>
        <taxon>Actinomycetes</taxon>
        <taxon>Pseudonocardiales</taxon>
        <taxon>Pseudonocardiaceae</taxon>
        <taxon>Saccharothrix</taxon>
    </lineage>
</organism>
<sequence>MVGSPGGDFGELAAFAEEVRAAVEPVPDHPEVGEERERVLGLARALGDRVGCEVAFGVFAESSAGKSLLLGALVGNPSLLPVETRTVTCNITELRLRHAAVRVARVVAARAEYLDHDEIRDYIDHLVRHTGNLVRAADGDVGALRELTPDWSGLFRLRQVLDSSARLRLAPNALDDLRREVDEMLKGERALRASGLAPGSTEELLTPDGVVDTAALWALVDHGTAAGPADRQAVVRRVVAEVEVPAGVWSSARLYGAAVRLVDVPGSRGSRKPVRDEYLRVRELDEVDTALFFLDSRPGSTHESRALQDLMIAGRRDLDRARDAILVVAGKFDAVPEVPGVLLDEPRVEPEEEAVLGRSAVLRELVTAARDLVPSGRDDRIFFVSPYVTMANAGELDLGWDVDGEIARLRAGQEVALARDKVERWRRVGRVPGRLGDGLAAFTTDGGLDALRTGMIRHAAEHGVTQALDRVRTQADELRSAFERLKRRRADLGPVPVEDDDVRRLVERVFGTIRDRVAQARSALSQRLADPESAPRTGKAPAERVREEAERTVADWPEWKALFDAVADGRVQADSATDLPEEYRDLLDDAPLPVLVSEFSVLFRKACDRVDAGHPDVVAERVETYLDECGLVTQAERELIDEVLTPAVRARLGAERGGGALLVAVGQFTRPHETARDVCARLKVESEAGDRHFPLDPTRALPWHPDSPRRGSESYTGIGQVLRLRQSMTEAVVVQCRGTLAVALAAAAKELDGKFRGMSAALNLINNNAVRWIDEITRARRTDGSEETDR</sequence>
<feature type="region of interest" description="Disordered" evidence="1">
    <location>
        <begin position="524"/>
        <end position="547"/>
    </location>
</feature>